<dbReference type="SUPFAM" id="SSF47616">
    <property type="entry name" value="GST C-terminal domain-like"/>
    <property type="match status" value="1"/>
</dbReference>
<dbReference type="InterPro" id="IPR010987">
    <property type="entry name" value="Glutathione-S-Trfase_C-like"/>
</dbReference>
<protein>
    <recommendedName>
        <fullName evidence="1">glutathione transferase</fullName>
        <ecNumber evidence="1">2.5.1.18</ecNumber>
    </recommendedName>
</protein>
<evidence type="ECO:0000259" key="4">
    <source>
        <dbReference type="PROSITE" id="PS50404"/>
    </source>
</evidence>
<keyword evidence="7" id="KW-1185">Reference proteome</keyword>
<dbReference type="InterPro" id="IPR004045">
    <property type="entry name" value="Glutathione_S-Trfase_N"/>
</dbReference>
<comment type="catalytic activity">
    <reaction evidence="3">
        <text>RX + glutathione = an S-substituted glutathione + a halide anion + H(+)</text>
        <dbReference type="Rhea" id="RHEA:16437"/>
        <dbReference type="ChEBI" id="CHEBI:15378"/>
        <dbReference type="ChEBI" id="CHEBI:16042"/>
        <dbReference type="ChEBI" id="CHEBI:17792"/>
        <dbReference type="ChEBI" id="CHEBI:57925"/>
        <dbReference type="ChEBI" id="CHEBI:90779"/>
        <dbReference type="EC" id="2.5.1.18"/>
    </reaction>
</comment>
<feature type="domain" description="GST N-terminal" evidence="4">
    <location>
        <begin position="1"/>
        <end position="62"/>
    </location>
</feature>
<gene>
    <name evidence="6" type="ORF">LUZ62_058806</name>
</gene>
<evidence type="ECO:0000313" key="7">
    <source>
        <dbReference type="Proteomes" id="UP001140206"/>
    </source>
</evidence>
<dbReference type="Proteomes" id="UP001140206">
    <property type="component" value="Chromosome 3"/>
</dbReference>
<dbReference type="GO" id="GO:0004364">
    <property type="term" value="F:glutathione transferase activity"/>
    <property type="evidence" value="ECO:0007669"/>
    <property type="project" value="UniProtKB-EC"/>
</dbReference>
<dbReference type="Gene3D" id="1.20.1050.10">
    <property type="match status" value="1"/>
</dbReference>
<dbReference type="AlphaFoldDB" id="A0AAV8E5A4"/>
<dbReference type="PROSITE" id="PS50405">
    <property type="entry name" value="GST_CTER"/>
    <property type="match status" value="1"/>
</dbReference>
<accession>A0AAV8E5A4</accession>
<feature type="domain" description="GST C-terminal" evidence="5">
    <location>
        <begin position="69"/>
        <end position="197"/>
    </location>
</feature>
<dbReference type="InterPro" id="IPR040079">
    <property type="entry name" value="Glutathione_S-Trfase"/>
</dbReference>
<dbReference type="SUPFAM" id="SSF52833">
    <property type="entry name" value="Thioredoxin-like"/>
    <property type="match status" value="1"/>
</dbReference>
<dbReference type="Pfam" id="PF02798">
    <property type="entry name" value="GST_N"/>
    <property type="match status" value="1"/>
</dbReference>
<dbReference type="GO" id="GO:0009407">
    <property type="term" value="P:toxin catabolic process"/>
    <property type="evidence" value="ECO:0007669"/>
    <property type="project" value="UniProtKB-ARBA"/>
</dbReference>
<sequence length="356" mass="39989">MILEQKGLSYEYFEENFANKSALLLKHNPVHKKVPVLIHGERAICESLVILQYIDENWSGTGPRVLPANPYDRAIASFWAAYIDDKLPHQLIDTLKAATEEAKAENIADIHVVLEILEGAFKKFSAGKAFFGGDSIGYLDVTLGSYLSWIRAEERIIGANLLDETMIPLLAEWEKRFLAADCAKKFLPSVERLEKYVRELLVTKWKPSPSDHLCRLSIRFSVLSLSPHLPPSPTPPLRSARSLFAPPQNFDRLPLISGLPPSISGPLSVMEFFQSIYTHLIPLHQTYRFDLGSREEKAMENDYYALLFLHHLTIPLPLPPLSSPHSNSSSTPSGCPIPTIERNSFFGLISDHGFND</sequence>
<dbReference type="CDD" id="cd03185">
    <property type="entry name" value="GST_C_Tau"/>
    <property type="match status" value="1"/>
</dbReference>
<dbReference type="FunFam" id="1.20.1050.10:FF:000016">
    <property type="entry name" value="Glutathione S-transferase U9"/>
    <property type="match status" value="1"/>
</dbReference>
<evidence type="ECO:0000256" key="3">
    <source>
        <dbReference type="ARBA" id="ARBA00047960"/>
    </source>
</evidence>
<evidence type="ECO:0000256" key="1">
    <source>
        <dbReference type="ARBA" id="ARBA00012452"/>
    </source>
</evidence>
<dbReference type="InterPro" id="IPR045074">
    <property type="entry name" value="GST_C_Tau"/>
</dbReference>
<keyword evidence="2" id="KW-0808">Transferase</keyword>
<name>A0AAV8E5A4_9POAL</name>
<dbReference type="EMBL" id="JAMFTS010000003">
    <property type="protein sequence ID" value="KAJ4774549.1"/>
    <property type="molecule type" value="Genomic_DNA"/>
</dbReference>
<organism evidence="6 7">
    <name type="scientific">Rhynchospora pubera</name>
    <dbReference type="NCBI Taxonomy" id="906938"/>
    <lineage>
        <taxon>Eukaryota</taxon>
        <taxon>Viridiplantae</taxon>
        <taxon>Streptophyta</taxon>
        <taxon>Embryophyta</taxon>
        <taxon>Tracheophyta</taxon>
        <taxon>Spermatophyta</taxon>
        <taxon>Magnoliopsida</taxon>
        <taxon>Liliopsida</taxon>
        <taxon>Poales</taxon>
        <taxon>Cyperaceae</taxon>
        <taxon>Cyperoideae</taxon>
        <taxon>Rhynchosporeae</taxon>
        <taxon>Rhynchospora</taxon>
    </lineage>
</organism>
<dbReference type="PROSITE" id="PS50404">
    <property type="entry name" value="GST_NTER"/>
    <property type="match status" value="1"/>
</dbReference>
<dbReference type="PANTHER" id="PTHR11260:SF773">
    <property type="entry name" value="GLUTATHIONE S-TRANSFERASE U26"/>
    <property type="match status" value="1"/>
</dbReference>
<dbReference type="InterPro" id="IPR036282">
    <property type="entry name" value="Glutathione-S-Trfase_C_sf"/>
</dbReference>
<dbReference type="SFLD" id="SFLDG01152">
    <property type="entry name" value="Main.3:_Omega-_and_Tau-like"/>
    <property type="match status" value="1"/>
</dbReference>
<dbReference type="InterPro" id="IPR045073">
    <property type="entry name" value="Omega/Tau-like"/>
</dbReference>
<dbReference type="GO" id="GO:0006749">
    <property type="term" value="P:glutathione metabolic process"/>
    <property type="evidence" value="ECO:0007669"/>
    <property type="project" value="InterPro"/>
</dbReference>
<reference evidence="6" key="1">
    <citation type="submission" date="2022-08" db="EMBL/GenBank/DDBJ databases">
        <authorList>
            <person name="Marques A."/>
        </authorList>
    </citation>
    <scope>NUCLEOTIDE SEQUENCE</scope>
    <source>
        <strain evidence="6">RhyPub2mFocal</strain>
        <tissue evidence="6">Leaves</tissue>
    </source>
</reference>
<comment type="caution">
    <text evidence="6">The sequence shown here is derived from an EMBL/GenBank/DDBJ whole genome shotgun (WGS) entry which is preliminary data.</text>
</comment>
<evidence type="ECO:0000259" key="5">
    <source>
        <dbReference type="PROSITE" id="PS50405"/>
    </source>
</evidence>
<dbReference type="PANTHER" id="PTHR11260">
    <property type="entry name" value="GLUTATHIONE S-TRANSFERASE, GST, SUPERFAMILY, GST DOMAIN CONTAINING"/>
    <property type="match status" value="1"/>
</dbReference>
<dbReference type="Gene3D" id="3.40.30.10">
    <property type="entry name" value="Glutaredoxin"/>
    <property type="match status" value="1"/>
</dbReference>
<evidence type="ECO:0000256" key="2">
    <source>
        <dbReference type="ARBA" id="ARBA00022679"/>
    </source>
</evidence>
<dbReference type="EC" id="2.5.1.18" evidence="1"/>
<dbReference type="SFLD" id="SFLDS00019">
    <property type="entry name" value="Glutathione_Transferase_(cytos"/>
    <property type="match status" value="1"/>
</dbReference>
<dbReference type="InterPro" id="IPR036249">
    <property type="entry name" value="Thioredoxin-like_sf"/>
</dbReference>
<dbReference type="SFLD" id="SFLDG00358">
    <property type="entry name" value="Main_(cytGST)"/>
    <property type="match status" value="1"/>
</dbReference>
<dbReference type="GO" id="GO:0005737">
    <property type="term" value="C:cytoplasm"/>
    <property type="evidence" value="ECO:0007669"/>
    <property type="project" value="TreeGrafter"/>
</dbReference>
<proteinExistence type="predicted"/>
<evidence type="ECO:0000313" key="6">
    <source>
        <dbReference type="EMBL" id="KAJ4774549.1"/>
    </source>
</evidence>